<name>A0ABU5RIV5_9PSEU</name>
<comment type="caution">
    <text evidence="1">The sequence shown here is derived from an EMBL/GenBank/DDBJ whole genome shotgun (WGS) entry which is preliminary data.</text>
</comment>
<protein>
    <submittedName>
        <fullName evidence="1">Uncharacterized protein</fullName>
    </submittedName>
</protein>
<dbReference type="RefSeq" id="WP_323335308.1">
    <property type="nucleotide sequence ID" value="NZ_JAYFSI010000014.1"/>
</dbReference>
<organism evidence="1 2">
    <name type="scientific">Amycolatopsis heterodermiae</name>
    <dbReference type="NCBI Taxonomy" id="3110235"/>
    <lineage>
        <taxon>Bacteria</taxon>
        <taxon>Bacillati</taxon>
        <taxon>Actinomycetota</taxon>
        <taxon>Actinomycetes</taxon>
        <taxon>Pseudonocardiales</taxon>
        <taxon>Pseudonocardiaceae</taxon>
        <taxon>Amycolatopsis</taxon>
    </lineage>
</organism>
<reference evidence="1 2" key="1">
    <citation type="submission" date="2023-12" db="EMBL/GenBank/DDBJ databases">
        <title>Amycolatopsis sp. V23-08.</title>
        <authorList>
            <person name="Somphong A."/>
        </authorList>
    </citation>
    <scope>NUCLEOTIDE SEQUENCE [LARGE SCALE GENOMIC DNA]</scope>
    <source>
        <strain evidence="1 2">V23-08</strain>
    </source>
</reference>
<gene>
    <name evidence="1" type="ORF">VA596_42305</name>
</gene>
<accession>A0ABU5RIV5</accession>
<evidence type="ECO:0000313" key="2">
    <source>
        <dbReference type="Proteomes" id="UP001304298"/>
    </source>
</evidence>
<evidence type="ECO:0000313" key="1">
    <source>
        <dbReference type="EMBL" id="MEA5366223.1"/>
    </source>
</evidence>
<keyword evidence="2" id="KW-1185">Reference proteome</keyword>
<proteinExistence type="predicted"/>
<sequence>MSILARLTNNPKGELLVYFAHEVVTRFCGAGGIDQALTDLFGTDEYKGASLLHDVQRSQYVHDLYKRQLHEMCKFPYIQSFAIYDNRGKRLYDLFYCTRELISLDRMKGAM</sequence>
<dbReference type="Proteomes" id="UP001304298">
    <property type="component" value="Unassembled WGS sequence"/>
</dbReference>
<dbReference type="EMBL" id="JAYFSI010000014">
    <property type="protein sequence ID" value="MEA5366223.1"/>
    <property type="molecule type" value="Genomic_DNA"/>
</dbReference>